<accession>A0A2U1JIN9</accession>
<gene>
    <name evidence="1" type="ORF">DB895_08820</name>
</gene>
<dbReference type="AlphaFoldDB" id="A0A2U1JIN9"/>
<dbReference type="GO" id="GO:0016740">
    <property type="term" value="F:transferase activity"/>
    <property type="evidence" value="ECO:0007669"/>
    <property type="project" value="UniProtKB-KW"/>
</dbReference>
<dbReference type="RefSeq" id="WP_116725006.1">
    <property type="nucleotide sequence ID" value="NZ_QCZI01000010.1"/>
</dbReference>
<dbReference type="OrthoDB" id="6636518at2"/>
<dbReference type="EMBL" id="QCZI01000010">
    <property type="protein sequence ID" value="PWA04859.1"/>
    <property type="molecule type" value="Genomic_DNA"/>
</dbReference>
<proteinExistence type="predicted"/>
<evidence type="ECO:0000313" key="1">
    <source>
        <dbReference type="EMBL" id="PWA04859.1"/>
    </source>
</evidence>
<dbReference type="InterPro" id="IPR015037">
    <property type="entry name" value="DUF1919"/>
</dbReference>
<organism evidence="1 2">
    <name type="scientific">Flavobacterium psychrotolerans</name>
    <dbReference type="NCBI Taxonomy" id="2169410"/>
    <lineage>
        <taxon>Bacteria</taxon>
        <taxon>Pseudomonadati</taxon>
        <taxon>Bacteroidota</taxon>
        <taxon>Flavobacteriia</taxon>
        <taxon>Flavobacteriales</taxon>
        <taxon>Flavobacteriaceae</taxon>
        <taxon>Flavobacterium</taxon>
    </lineage>
</organism>
<protein>
    <submittedName>
        <fullName evidence="1">Acetyltransferase</fullName>
    </submittedName>
</protein>
<reference evidence="1 2" key="1">
    <citation type="submission" date="2018-04" db="EMBL/GenBank/DDBJ databases">
        <title>Flavobacterium sp. nov., isolated from glacier ice.</title>
        <authorList>
            <person name="Liu Q."/>
            <person name="Xin Y.-H."/>
        </authorList>
    </citation>
    <scope>NUCLEOTIDE SEQUENCE [LARGE SCALE GENOMIC DNA]</scope>
    <source>
        <strain evidence="1 2">RB1R5</strain>
    </source>
</reference>
<dbReference type="InterPro" id="IPR037226">
    <property type="entry name" value="CAC2185-like_sf"/>
</dbReference>
<dbReference type="SUPFAM" id="SSF142795">
    <property type="entry name" value="CAC2185-like"/>
    <property type="match status" value="1"/>
</dbReference>
<sequence length="223" mass="27008">MKIIKTVAKKMDVLHSLALEKWYRYGVRRKNKNKNFTIISNDCWGGRVYMDLGLEYNSPTVNVFIYSDCYLKLILNLKEYMSCALSFKENSFYEVANIKRNETKTHYPIGVLKDIEIHFLHYKDEEECITKWNKRIERINYENLFFKFSDAYLVKEADLYAFDALDLDNKVCFTAKPYENLKSNIWIKDFKKSDFVLDPFKYRWQYRKIFNIVKWLNRSFETK</sequence>
<dbReference type="Pfam" id="PF08942">
    <property type="entry name" value="DUF1919"/>
    <property type="match status" value="1"/>
</dbReference>
<evidence type="ECO:0000313" key="2">
    <source>
        <dbReference type="Proteomes" id="UP000245449"/>
    </source>
</evidence>
<dbReference type="Proteomes" id="UP000245449">
    <property type="component" value="Unassembled WGS sequence"/>
</dbReference>
<comment type="caution">
    <text evidence="1">The sequence shown here is derived from an EMBL/GenBank/DDBJ whole genome shotgun (WGS) entry which is preliminary data.</text>
</comment>
<name>A0A2U1JIN9_9FLAO</name>
<keyword evidence="2" id="KW-1185">Reference proteome</keyword>
<keyword evidence="1" id="KW-0808">Transferase</keyword>